<name>A0ABN9M1L2_9NEOB</name>
<protein>
    <submittedName>
        <fullName evidence="2">Uncharacterized protein</fullName>
    </submittedName>
</protein>
<evidence type="ECO:0000313" key="2">
    <source>
        <dbReference type="EMBL" id="CAJ0955469.1"/>
    </source>
</evidence>
<feature type="region of interest" description="Disordered" evidence="1">
    <location>
        <begin position="156"/>
        <end position="180"/>
    </location>
</feature>
<keyword evidence="3" id="KW-1185">Reference proteome</keyword>
<evidence type="ECO:0000313" key="3">
    <source>
        <dbReference type="Proteomes" id="UP001176940"/>
    </source>
</evidence>
<dbReference type="EMBL" id="CAUEEQ010040306">
    <property type="protein sequence ID" value="CAJ0955469.1"/>
    <property type="molecule type" value="Genomic_DNA"/>
</dbReference>
<feature type="compositionally biased region" description="Basic and acidic residues" evidence="1">
    <location>
        <begin position="321"/>
        <end position="348"/>
    </location>
</feature>
<dbReference type="PANTHER" id="PTHR36170">
    <property type="entry name" value="CENTROSOMAL PROTEIN OF 89 KDA"/>
    <property type="match status" value="1"/>
</dbReference>
<gene>
    <name evidence="2" type="ORF">RIMI_LOCUS15161418</name>
</gene>
<dbReference type="Proteomes" id="UP001176940">
    <property type="component" value="Unassembled WGS sequence"/>
</dbReference>
<evidence type="ECO:0000256" key="1">
    <source>
        <dbReference type="SAM" id="MobiDB-lite"/>
    </source>
</evidence>
<sequence>MSLHHVDVKGLSPTPSVVKRDHVRDRVELLVDDVRALPGCLKLIRWYGDQHPHLLTHVVGPLPGVLVVPVLLISLSLRHVVMHQLRQGLHLVTEAHDILHYGHFRRVRGPLFPGFSYQPKGSPDSPAVQELEGGEPRRGLRNFSKHIAHGLIPAATVAPRSAVPRTPPPRSPNPSPERPRSALAAAILMTSLTGRTVAIPQPRQRSYSENDSARMEDQIEPYATARDLGVQQNWNTYADGGDMRSPVMSFDFEDDDTEEQMSDIEREQIEQRDERRGEGESPEPLYATPLKDRQKKTQPVIRQEEESGRSSPEVSNYPVETEFHTTEDHRVESPIPHPDSEESKEQLEHRVGLAACEIELLFSI</sequence>
<reference evidence="2" key="1">
    <citation type="submission" date="2023-07" db="EMBL/GenBank/DDBJ databases">
        <authorList>
            <person name="Stuckert A."/>
        </authorList>
    </citation>
    <scope>NUCLEOTIDE SEQUENCE</scope>
</reference>
<feature type="compositionally biased region" description="Basic and acidic residues" evidence="1">
    <location>
        <begin position="263"/>
        <end position="279"/>
    </location>
</feature>
<accession>A0ABN9M1L2</accession>
<proteinExistence type="predicted"/>
<feature type="region of interest" description="Disordered" evidence="1">
    <location>
        <begin position="255"/>
        <end position="348"/>
    </location>
</feature>
<organism evidence="2 3">
    <name type="scientific">Ranitomeya imitator</name>
    <name type="common">mimic poison frog</name>
    <dbReference type="NCBI Taxonomy" id="111125"/>
    <lineage>
        <taxon>Eukaryota</taxon>
        <taxon>Metazoa</taxon>
        <taxon>Chordata</taxon>
        <taxon>Craniata</taxon>
        <taxon>Vertebrata</taxon>
        <taxon>Euteleostomi</taxon>
        <taxon>Amphibia</taxon>
        <taxon>Batrachia</taxon>
        <taxon>Anura</taxon>
        <taxon>Neobatrachia</taxon>
        <taxon>Hyloidea</taxon>
        <taxon>Dendrobatidae</taxon>
        <taxon>Dendrobatinae</taxon>
        <taxon>Ranitomeya</taxon>
    </lineage>
</organism>
<feature type="compositionally biased region" description="Pro residues" evidence="1">
    <location>
        <begin position="165"/>
        <end position="176"/>
    </location>
</feature>
<dbReference type="PANTHER" id="PTHR36170:SF1">
    <property type="entry name" value="CENTROSOMAL PROTEIN OF 89 KDA"/>
    <property type="match status" value="1"/>
</dbReference>
<dbReference type="InterPro" id="IPR033545">
    <property type="entry name" value="CEP89"/>
</dbReference>
<feature type="region of interest" description="Disordered" evidence="1">
    <location>
        <begin position="116"/>
        <end position="136"/>
    </location>
</feature>
<comment type="caution">
    <text evidence="2">The sequence shown here is derived from an EMBL/GenBank/DDBJ whole genome shotgun (WGS) entry which is preliminary data.</text>
</comment>
<feature type="region of interest" description="Disordered" evidence="1">
    <location>
        <begin position="193"/>
        <end position="214"/>
    </location>
</feature>